<accession>A0A9D5CLP1</accession>
<dbReference type="AlphaFoldDB" id="A0A9D5CLP1"/>
<evidence type="ECO:0000313" key="2">
    <source>
        <dbReference type="EMBL" id="KAJ0975239.1"/>
    </source>
</evidence>
<protein>
    <submittedName>
        <fullName evidence="2">Uncharacterized protein</fullName>
    </submittedName>
</protein>
<gene>
    <name evidence="2" type="ORF">J5N97_017204</name>
</gene>
<evidence type="ECO:0000313" key="3">
    <source>
        <dbReference type="Proteomes" id="UP001085076"/>
    </source>
</evidence>
<feature type="region of interest" description="Disordered" evidence="1">
    <location>
        <begin position="1"/>
        <end position="89"/>
    </location>
</feature>
<reference evidence="2" key="2">
    <citation type="journal article" date="2022" name="Hortic Res">
        <title>The genome of Dioscorea zingiberensis sheds light on the biosynthesis, origin and evolution of the medicinally important diosgenin saponins.</title>
        <authorList>
            <person name="Li Y."/>
            <person name="Tan C."/>
            <person name="Li Z."/>
            <person name="Guo J."/>
            <person name="Li S."/>
            <person name="Chen X."/>
            <person name="Wang C."/>
            <person name="Dai X."/>
            <person name="Yang H."/>
            <person name="Song W."/>
            <person name="Hou L."/>
            <person name="Xu J."/>
            <person name="Tong Z."/>
            <person name="Xu A."/>
            <person name="Yuan X."/>
            <person name="Wang W."/>
            <person name="Yang Q."/>
            <person name="Chen L."/>
            <person name="Sun Z."/>
            <person name="Wang K."/>
            <person name="Pan B."/>
            <person name="Chen J."/>
            <person name="Bao Y."/>
            <person name="Liu F."/>
            <person name="Qi X."/>
            <person name="Gang D.R."/>
            <person name="Wen J."/>
            <person name="Li J."/>
        </authorList>
    </citation>
    <scope>NUCLEOTIDE SEQUENCE</scope>
    <source>
        <strain evidence="2">Dzin_1.0</strain>
    </source>
</reference>
<keyword evidence="3" id="KW-1185">Reference proteome</keyword>
<dbReference type="EMBL" id="JAGGNH010000004">
    <property type="protein sequence ID" value="KAJ0975239.1"/>
    <property type="molecule type" value="Genomic_DNA"/>
</dbReference>
<comment type="caution">
    <text evidence="2">The sequence shown here is derived from an EMBL/GenBank/DDBJ whole genome shotgun (WGS) entry which is preliminary data.</text>
</comment>
<dbReference type="Proteomes" id="UP001085076">
    <property type="component" value="Miscellaneous, Linkage group lg04"/>
</dbReference>
<reference evidence="2" key="1">
    <citation type="submission" date="2021-03" db="EMBL/GenBank/DDBJ databases">
        <authorList>
            <person name="Li Z."/>
            <person name="Yang C."/>
        </authorList>
    </citation>
    <scope>NUCLEOTIDE SEQUENCE</scope>
    <source>
        <strain evidence="2">Dzin_1.0</strain>
        <tissue evidence="2">Leaf</tissue>
    </source>
</reference>
<feature type="compositionally biased region" description="Basic and acidic residues" evidence="1">
    <location>
        <begin position="43"/>
        <end position="58"/>
    </location>
</feature>
<sequence length="232" mass="25154">MRRLTGLSGRSNPKGTGAMVAGGSKWVKSNMKRQGGRMVVYENGEKETSRKRQVEKSHKPTWGSENSNAQTKAVAGKRKPNTMETSISERGTVLHGLKRCERSEDGVTSGLNTRFGDSIGENGLSFLKEGVVGETGSSRHPLYPVVRRLPENEETREDTTDQRGTDMMETISIEGLGAPAKIMAWQDGEVAELCSSSGLGMGKEKGGQVKLVELLRRMERARTGGGEGGQKE</sequence>
<name>A0A9D5CLP1_9LILI</name>
<evidence type="ECO:0000256" key="1">
    <source>
        <dbReference type="SAM" id="MobiDB-lite"/>
    </source>
</evidence>
<proteinExistence type="predicted"/>
<organism evidence="2 3">
    <name type="scientific">Dioscorea zingiberensis</name>
    <dbReference type="NCBI Taxonomy" id="325984"/>
    <lineage>
        <taxon>Eukaryota</taxon>
        <taxon>Viridiplantae</taxon>
        <taxon>Streptophyta</taxon>
        <taxon>Embryophyta</taxon>
        <taxon>Tracheophyta</taxon>
        <taxon>Spermatophyta</taxon>
        <taxon>Magnoliopsida</taxon>
        <taxon>Liliopsida</taxon>
        <taxon>Dioscoreales</taxon>
        <taxon>Dioscoreaceae</taxon>
        <taxon>Dioscorea</taxon>
    </lineage>
</organism>